<dbReference type="GO" id="GO:0046872">
    <property type="term" value="F:metal ion binding"/>
    <property type="evidence" value="ECO:0007669"/>
    <property type="project" value="UniProtKB-KW"/>
</dbReference>
<dbReference type="PANTHER" id="PTHR34265:SF1">
    <property type="entry name" value="TYPE III PANTOTHENATE KINASE"/>
    <property type="match status" value="1"/>
</dbReference>
<dbReference type="GO" id="GO:0005524">
    <property type="term" value="F:ATP binding"/>
    <property type="evidence" value="ECO:0007669"/>
    <property type="project" value="UniProtKB-UniRule"/>
</dbReference>
<evidence type="ECO:0000256" key="8">
    <source>
        <dbReference type="ARBA" id="ARBA00022679"/>
    </source>
</evidence>
<keyword evidence="10 16" id="KW-0418">Kinase</keyword>
<comment type="cofactor">
    <cofactor evidence="16">
        <name>NH4(+)</name>
        <dbReference type="ChEBI" id="CHEBI:28938"/>
    </cofactor>
    <cofactor evidence="16">
        <name>K(+)</name>
        <dbReference type="ChEBI" id="CHEBI:29103"/>
    </cofactor>
    <text evidence="16">A monovalent cation. Ammonium or potassium.</text>
</comment>
<keyword evidence="11 16" id="KW-0067">ATP-binding</keyword>
<name>A0A926ECR0_9FIRM</name>
<evidence type="ECO:0000256" key="6">
    <source>
        <dbReference type="ARBA" id="ARBA00012102"/>
    </source>
</evidence>
<keyword evidence="18" id="KW-1185">Reference proteome</keyword>
<dbReference type="AlphaFoldDB" id="A0A926ECR0"/>
<dbReference type="PANTHER" id="PTHR34265">
    <property type="entry name" value="TYPE III PANTOTHENATE KINASE"/>
    <property type="match status" value="1"/>
</dbReference>
<comment type="function">
    <text evidence="16">Catalyzes the phosphorylation of pantothenate (Pan), the first step in CoA biosynthesis.</text>
</comment>
<comment type="subunit">
    <text evidence="5 16">Homodimer.</text>
</comment>
<evidence type="ECO:0000256" key="2">
    <source>
        <dbReference type="ARBA" id="ARBA00001958"/>
    </source>
</evidence>
<dbReference type="CDD" id="cd24015">
    <property type="entry name" value="ASKHA_NBD_PanK-III"/>
    <property type="match status" value="1"/>
</dbReference>
<evidence type="ECO:0000313" key="18">
    <source>
        <dbReference type="Proteomes" id="UP000655830"/>
    </source>
</evidence>
<evidence type="ECO:0000256" key="9">
    <source>
        <dbReference type="ARBA" id="ARBA00022741"/>
    </source>
</evidence>
<gene>
    <name evidence="16" type="primary">coaX</name>
    <name evidence="17" type="ORF">H8718_03410</name>
</gene>
<evidence type="ECO:0000256" key="7">
    <source>
        <dbReference type="ARBA" id="ARBA00022490"/>
    </source>
</evidence>
<dbReference type="EMBL" id="JACRSY010000004">
    <property type="protein sequence ID" value="MBC8578576.1"/>
    <property type="molecule type" value="Genomic_DNA"/>
</dbReference>
<keyword evidence="12 16" id="KW-0630">Potassium</keyword>
<evidence type="ECO:0000256" key="13">
    <source>
        <dbReference type="ARBA" id="ARBA00022993"/>
    </source>
</evidence>
<dbReference type="GO" id="GO:0004594">
    <property type="term" value="F:pantothenate kinase activity"/>
    <property type="evidence" value="ECO:0007669"/>
    <property type="project" value="UniProtKB-UniRule"/>
</dbReference>
<comment type="catalytic activity">
    <reaction evidence="1 16">
        <text>(R)-pantothenate + ATP = (R)-4'-phosphopantothenate + ADP + H(+)</text>
        <dbReference type="Rhea" id="RHEA:16373"/>
        <dbReference type="ChEBI" id="CHEBI:10986"/>
        <dbReference type="ChEBI" id="CHEBI:15378"/>
        <dbReference type="ChEBI" id="CHEBI:29032"/>
        <dbReference type="ChEBI" id="CHEBI:30616"/>
        <dbReference type="ChEBI" id="CHEBI:456216"/>
        <dbReference type="EC" id="2.7.1.33"/>
    </reaction>
</comment>
<proteinExistence type="inferred from homology"/>
<dbReference type="NCBIfam" id="TIGR00671">
    <property type="entry name" value="baf"/>
    <property type="match status" value="1"/>
</dbReference>
<dbReference type="InterPro" id="IPR043129">
    <property type="entry name" value="ATPase_NBD"/>
</dbReference>
<comment type="caution">
    <text evidence="17">The sequence shown here is derived from an EMBL/GenBank/DDBJ whole genome shotgun (WGS) entry which is preliminary data.</text>
</comment>
<evidence type="ECO:0000256" key="15">
    <source>
        <dbReference type="ARBA" id="ARBA00040883"/>
    </source>
</evidence>
<dbReference type="GO" id="GO:0005737">
    <property type="term" value="C:cytoplasm"/>
    <property type="evidence" value="ECO:0007669"/>
    <property type="project" value="UniProtKB-SubCell"/>
</dbReference>
<evidence type="ECO:0000256" key="11">
    <source>
        <dbReference type="ARBA" id="ARBA00022840"/>
    </source>
</evidence>
<comment type="cofactor">
    <cofactor evidence="2">
        <name>K(+)</name>
        <dbReference type="ChEBI" id="CHEBI:29103"/>
    </cofactor>
</comment>
<dbReference type="Pfam" id="PF03309">
    <property type="entry name" value="Pan_kinase"/>
    <property type="match status" value="1"/>
</dbReference>
<keyword evidence="7 16" id="KW-0963">Cytoplasm</keyword>
<evidence type="ECO:0000313" key="17">
    <source>
        <dbReference type="EMBL" id="MBC8578576.1"/>
    </source>
</evidence>
<evidence type="ECO:0000256" key="16">
    <source>
        <dbReference type="HAMAP-Rule" id="MF_01274"/>
    </source>
</evidence>
<comment type="pathway">
    <text evidence="4 16">Cofactor biosynthesis; coenzyme A biosynthesis; CoA from (R)-pantothenate: step 1/5.</text>
</comment>
<dbReference type="HAMAP" id="MF_01274">
    <property type="entry name" value="Pantothen_kinase_3"/>
    <property type="match status" value="1"/>
</dbReference>
<keyword evidence="16" id="KW-0479">Metal-binding</keyword>
<dbReference type="Gene3D" id="3.30.420.40">
    <property type="match status" value="2"/>
</dbReference>
<organism evidence="17 18">
    <name type="scientific">Zhenhengia yiwuensis</name>
    <dbReference type="NCBI Taxonomy" id="2763666"/>
    <lineage>
        <taxon>Bacteria</taxon>
        <taxon>Bacillati</taxon>
        <taxon>Bacillota</taxon>
        <taxon>Clostridia</taxon>
        <taxon>Lachnospirales</taxon>
        <taxon>Lachnospiraceae</taxon>
        <taxon>Zhenhengia</taxon>
    </lineage>
</organism>
<evidence type="ECO:0000256" key="12">
    <source>
        <dbReference type="ARBA" id="ARBA00022958"/>
    </source>
</evidence>
<reference evidence="17" key="1">
    <citation type="submission" date="2020-08" db="EMBL/GenBank/DDBJ databases">
        <title>Genome public.</title>
        <authorList>
            <person name="Liu C."/>
            <person name="Sun Q."/>
        </authorList>
    </citation>
    <scope>NUCLEOTIDE SEQUENCE</scope>
    <source>
        <strain evidence="17">NSJ-12</strain>
    </source>
</reference>
<evidence type="ECO:0000256" key="14">
    <source>
        <dbReference type="ARBA" id="ARBA00038036"/>
    </source>
</evidence>
<dbReference type="Proteomes" id="UP000655830">
    <property type="component" value="Unassembled WGS sequence"/>
</dbReference>
<protein>
    <recommendedName>
        <fullName evidence="15 16">Type III pantothenate kinase</fullName>
        <ecNumber evidence="6 16">2.7.1.33</ecNumber>
    </recommendedName>
    <alternativeName>
        <fullName evidence="16">PanK-III</fullName>
    </alternativeName>
    <alternativeName>
        <fullName evidence="16">Pantothenic acid kinase</fullName>
    </alternativeName>
</protein>
<feature type="binding site" evidence="16">
    <location>
        <position position="132"/>
    </location>
    <ligand>
        <name>ATP</name>
        <dbReference type="ChEBI" id="CHEBI:30616"/>
    </ligand>
</feature>
<sequence>MILVMDVGNTNIVLGAMEGDKLIASFRLTTQTPRTSDEYGVTIISMLNQKGIKHTDIKAIIIASVVPDIMYSLTNCIKRYFGLKPMIVGPGLKTGIAIRTDNPKEVGAGRIVNCVAAYERLGGPCMAIDFGTATTYDVVNEKGEFIAGITSPGIRICADAMFQRAAQLPHIEIKKTKSILDAKNTITSMQTGLVYGYIGQVEYIVKKVKEALDAPHMKVIATGGYAKIIQDGTDVIDYYDGLLTLKGLNIIYHKNR</sequence>
<dbReference type="InterPro" id="IPR004619">
    <property type="entry name" value="Type_III_PanK"/>
</dbReference>
<comment type="similarity">
    <text evidence="14 16">Belongs to the type III pantothenate kinase family.</text>
</comment>
<accession>A0A926ECR0</accession>
<evidence type="ECO:0000256" key="10">
    <source>
        <dbReference type="ARBA" id="ARBA00022777"/>
    </source>
</evidence>
<dbReference type="NCBIfam" id="NF009855">
    <property type="entry name" value="PRK13321.1"/>
    <property type="match status" value="1"/>
</dbReference>
<keyword evidence="9 16" id="KW-0547">Nucleotide-binding</keyword>
<feature type="binding site" evidence="16">
    <location>
        <position position="185"/>
    </location>
    <ligand>
        <name>substrate</name>
    </ligand>
</feature>
<dbReference type="SUPFAM" id="SSF53067">
    <property type="entry name" value="Actin-like ATPase domain"/>
    <property type="match status" value="2"/>
</dbReference>
<evidence type="ECO:0000256" key="4">
    <source>
        <dbReference type="ARBA" id="ARBA00005225"/>
    </source>
</evidence>
<feature type="binding site" evidence="16">
    <location>
        <begin position="6"/>
        <end position="13"/>
    </location>
    <ligand>
        <name>ATP</name>
        <dbReference type="ChEBI" id="CHEBI:30616"/>
    </ligand>
</feature>
<dbReference type="RefSeq" id="WP_177670271.1">
    <property type="nucleotide sequence ID" value="NZ_JACRSY010000004.1"/>
</dbReference>
<keyword evidence="8 16" id="KW-0808">Transferase</keyword>
<feature type="binding site" evidence="16">
    <location>
        <position position="129"/>
    </location>
    <ligand>
        <name>K(+)</name>
        <dbReference type="ChEBI" id="CHEBI:29103"/>
    </ligand>
</feature>
<dbReference type="EC" id="2.7.1.33" evidence="6 16"/>
<comment type="caution">
    <text evidence="16">Lacks conserved residue(s) required for the propagation of feature annotation.</text>
</comment>
<dbReference type="GO" id="GO:0015937">
    <property type="term" value="P:coenzyme A biosynthetic process"/>
    <property type="evidence" value="ECO:0007669"/>
    <property type="project" value="UniProtKB-UniRule"/>
</dbReference>
<comment type="subcellular location">
    <subcellularLocation>
        <location evidence="3 16">Cytoplasm</location>
    </subcellularLocation>
</comment>
<evidence type="ECO:0000256" key="3">
    <source>
        <dbReference type="ARBA" id="ARBA00004496"/>
    </source>
</evidence>
<keyword evidence="13 16" id="KW-0173">Coenzyme A biosynthesis</keyword>
<evidence type="ECO:0000256" key="5">
    <source>
        <dbReference type="ARBA" id="ARBA00011738"/>
    </source>
</evidence>
<evidence type="ECO:0000256" key="1">
    <source>
        <dbReference type="ARBA" id="ARBA00001206"/>
    </source>
</evidence>